<evidence type="ECO:0000259" key="5">
    <source>
        <dbReference type="PROSITE" id="PS51007"/>
    </source>
</evidence>
<keyword evidence="1 4" id="KW-0349">Heme</keyword>
<evidence type="ECO:0000313" key="6">
    <source>
        <dbReference type="EMBL" id="MFD2724708.1"/>
    </source>
</evidence>
<gene>
    <name evidence="6" type="ORF">ACFSR8_00655</name>
</gene>
<dbReference type="InterPro" id="IPR009056">
    <property type="entry name" value="Cyt_c-like_dom"/>
</dbReference>
<evidence type="ECO:0000256" key="4">
    <source>
        <dbReference type="PROSITE-ProRule" id="PRU00433"/>
    </source>
</evidence>
<evidence type="ECO:0000256" key="2">
    <source>
        <dbReference type="ARBA" id="ARBA00022723"/>
    </source>
</evidence>
<dbReference type="Proteomes" id="UP001597476">
    <property type="component" value="Unassembled WGS sequence"/>
</dbReference>
<feature type="domain" description="Cytochrome c" evidence="5">
    <location>
        <begin position="35"/>
        <end position="132"/>
    </location>
</feature>
<reference evidence="7" key="1">
    <citation type="journal article" date="2019" name="Int. J. Syst. Evol. Microbiol.">
        <title>The Global Catalogue of Microorganisms (GCM) 10K type strain sequencing project: providing services to taxonomists for standard genome sequencing and annotation.</title>
        <authorList>
            <consortium name="The Broad Institute Genomics Platform"/>
            <consortium name="The Broad Institute Genome Sequencing Center for Infectious Disease"/>
            <person name="Wu L."/>
            <person name="Ma J."/>
        </authorList>
    </citation>
    <scope>NUCLEOTIDE SEQUENCE [LARGE SCALE GENOMIC DNA]</scope>
    <source>
        <strain evidence="7">KCTC 42398</strain>
    </source>
</reference>
<name>A0ABW5T603_9FLAO</name>
<dbReference type="PROSITE" id="PS51007">
    <property type="entry name" value="CYTC"/>
    <property type="match status" value="1"/>
</dbReference>
<protein>
    <submittedName>
        <fullName evidence="6">C-type cytochrome</fullName>
    </submittedName>
</protein>
<accession>A0ABW5T603</accession>
<evidence type="ECO:0000313" key="7">
    <source>
        <dbReference type="Proteomes" id="UP001597476"/>
    </source>
</evidence>
<sequence>MKFTIFFISILVLFNCKESKKQTYEPTAVVHQQEIQDHQGEKLMKMYCYACHDATTPEDKRLAPPMVAIKRRYITKNTRKEDFVKDMQNWVKNPSEEKAKMYGAVQRFGIMVKMGYAYEDIKAIAEYMYDHELEKPDWFEEHYQRGMGRCKKSNP</sequence>
<dbReference type="RefSeq" id="WP_380288007.1">
    <property type="nucleotide sequence ID" value="NZ_JBHULY010000003.1"/>
</dbReference>
<keyword evidence="3 4" id="KW-0408">Iron</keyword>
<organism evidence="6 7">
    <name type="scientific">Hyunsoonleella rubra</name>
    <dbReference type="NCBI Taxonomy" id="1737062"/>
    <lineage>
        <taxon>Bacteria</taxon>
        <taxon>Pseudomonadati</taxon>
        <taxon>Bacteroidota</taxon>
        <taxon>Flavobacteriia</taxon>
        <taxon>Flavobacteriales</taxon>
        <taxon>Flavobacteriaceae</taxon>
    </lineage>
</organism>
<evidence type="ECO:0000256" key="3">
    <source>
        <dbReference type="ARBA" id="ARBA00023004"/>
    </source>
</evidence>
<proteinExistence type="predicted"/>
<dbReference type="Gene3D" id="1.10.760.10">
    <property type="entry name" value="Cytochrome c-like domain"/>
    <property type="match status" value="1"/>
</dbReference>
<dbReference type="EMBL" id="JBHULY010000003">
    <property type="protein sequence ID" value="MFD2724708.1"/>
    <property type="molecule type" value="Genomic_DNA"/>
</dbReference>
<dbReference type="InterPro" id="IPR036909">
    <property type="entry name" value="Cyt_c-like_dom_sf"/>
</dbReference>
<keyword evidence="7" id="KW-1185">Reference proteome</keyword>
<comment type="caution">
    <text evidence="6">The sequence shown here is derived from an EMBL/GenBank/DDBJ whole genome shotgun (WGS) entry which is preliminary data.</text>
</comment>
<keyword evidence="2 4" id="KW-0479">Metal-binding</keyword>
<dbReference type="SUPFAM" id="SSF46626">
    <property type="entry name" value="Cytochrome c"/>
    <property type="match status" value="1"/>
</dbReference>
<evidence type="ECO:0000256" key="1">
    <source>
        <dbReference type="ARBA" id="ARBA00022617"/>
    </source>
</evidence>